<evidence type="ECO:0000313" key="3">
    <source>
        <dbReference type="EMBL" id="KAL3765047.1"/>
    </source>
</evidence>
<proteinExistence type="predicted"/>
<accession>A0ABD3MNI2</accession>
<comment type="caution">
    <text evidence="3">The sequence shown here is derived from an EMBL/GenBank/DDBJ whole genome shotgun (WGS) entry which is preliminary data.</text>
</comment>
<organism evidence="3 4">
    <name type="scientific">Discostella pseudostelligera</name>
    <dbReference type="NCBI Taxonomy" id="259834"/>
    <lineage>
        <taxon>Eukaryota</taxon>
        <taxon>Sar</taxon>
        <taxon>Stramenopiles</taxon>
        <taxon>Ochrophyta</taxon>
        <taxon>Bacillariophyta</taxon>
        <taxon>Coscinodiscophyceae</taxon>
        <taxon>Thalassiosirophycidae</taxon>
        <taxon>Stephanodiscales</taxon>
        <taxon>Stephanodiscaceae</taxon>
        <taxon>Discostella</taxon>
    </lineage>
</organism>
<dbReference type="Proteomes" id="UP001530293">
    <property type="component" value="Unassembled WGS sequence"/>
</dbReference>
<keyword evidence="2" id="KW-1133">Transmembrane helix</keyword>
<feature type="region of interest" description="Disordered" evidence="1">
    <location>
        <begin position="31"/>
        <end position="52"/>
    </location>
</feature>
<feature type="region of interest" description="Disordered" evidence="1">
    <location>
        <begin position="162"/>
        <end position="200"/>
    </location>
</feature>
<protein>
    <submittedName>
        <fullName evidence="3">Uncharacterized protein</fullName>
    </submittedName>
</protein>
<gene>
    <name evidence="3" type="ORF">ACHAWU_009415</name>
</gene>
<dbReference type="AlphaFoldDB" id="A0ABD3MNI2"/>
<keyword evidence="2" id="KW-0472">Membrane</keyword>
<evidence type="ECO:0000313" key="4">
    <source>
        <dbReference type="Proteomes" id="UP001530293"/>
    </source>
</evidence>
<feature type="transmembrane region" description="Helical" evidence="2">
    <location>
        <begin position="64"/>
        <end position="88"/>
    </location>
</feature>
<evidence type="ECO:0000256" key="1">
    <source>
        <dbReference type="SAM" id="MobiDB-lite"/>
    </source>
</evidence>
<name>A0ABD3MNI2_9STRA</name>
<reference evidence="3 4" key="1">
    <citation type="submission" date="2024-10" db="EMBL/GenBank/DDBJ databases">
        <title>Updated reference genomes for cyclostephanoid diatoms.</title>
        <authorList>
            <person name="Roberts W.R."/>
            <person name="Alverson A.J."/>
        </authorList>
    </citation>
    <scope>NUCLEOTIDE SEQUENCE [LARGE SCALE GENOMIC DNA]</scope>
    <source>
        <strain evidence="3 4">AJA232-27</strain>
    </source>
</reference>
<evidence type="ECO:0000256" key="2">
    <source>
        <dbReference type="SAM" id="Phobius"/>
    </source>
</evidence>
<keyword evidence="4" id="KW-1185">Reference proteome</keyword>
<keyword evidence="2" id="KW-0812">Transmembrane</keyword>
<sequence>MMHHQDNYGIEVDNIYMEEHAKRGWDDMHFVDRSEDGSSSSPSQADLDENDIVQKRPSSVKKRAIIFIVVIAAFAAILGLGYGIGYGIGAMADNRDARSSNMNAVTIEDCMGYYTSSNSVPTYSPTTYSPTASPISEEDQLVAMFFPVFSNDMPIITDDDEVVTPEEGSNSDVSNGDGPVRRLGSPTKTDTKFMSLSRHHDEQRKLACEKLLRK</sequence>
<dbReference type="EMBL" id="JALLBG020000099">
    <property type="protein sequence ID" value="KAL3765047.1"/>
    <property type="molecule type" value="Genomic_DNA"/>
</dbReference>